<feature type="domain" description="Myb-like" evidence="5">
    <location>
        <begin position="372"/>
        <end position="440"/>
    </location>
</feature>
<keyword evidence="2" id="KW-0238">DNA-binding</keyword>
<dbReference type="PROSITE" id="PS50090">
    <property type="entry name" value="MYB_LIKE"/>
    <property type="match status" value="2"/>
</dbReference>
<protein>
    <recommendedName>
        <fullName evidence="9">RNA polymerase I termination factor</fullName>
    </recommendedName>
</protein>
<dbReference type="GO" id="GO:0005634">
    <property type="term" value="C:nucleus"/>
    <property type="evidence" value="ECO:0007669"/>
    <property type="project" value="UniProtKB-SubCell"/>
</dbReference>
<dbReference type="STRING" id="1245528.M3JDG0"/>
<dbReference type="InterPro" id="IPR051651">
    <property type="entry name" value="DMTF1_DNA-bind_reg"/>
</dbReference>
<dbReference type="Gene3D" id="1.10.10.60">
    <property type="entry name" value="Homeodomain-like"/>
    <property type="match status" value="2"/>
</dbReference>
<sequence>MAKNKVSSQTVSQDAKSDEDFETAQNNHLNEAFDAAVMQYVNGSLNPTESPKKKRKQEDEDEDVVEDYEFAQWTGFLDSKFMNDDQTVTTAPVKKKSKKDKKSKRKSKSKVEDDDLAKDPEFDEIDAEQTRIVETAIQNAHAMSHELDEAQEQRILAAANEVVASETLTTTDIPDTTSIVIEAKDDDVNSSPIERYPKRSQTKQHSVVKEPHKLPEIDFSRLSDIDTLVKEVGTKSFTWYNENVAPEERNKPRPFSREEEEFVDYYFAGYCHLFKMNRDELCQRIWSSEKRRDHFWKRAFRSMPYRSQSSFYKHCRRKFHVFDVRAKWSPEDDDRLRQLAIDHAGKWKQVGDLMGRMPEDCRDRWRNYVKCGNKRSTDKWTQEELDKLLTIVQDEMSRLTNGQIGGTENQLKNINWTVVSEKMNGVRSRIQCRYKWVRISNDLVKNRVSSMSDDIKSWLVHKIKEIGYHSIKGVDWDNVSSHYFKDHTEEQISQEPYKWGSFDFKEAFSQLCAPYKDLKFDDLMTQLTGVNDSLKPDEYVLLRN</sequence>
<evidence type="ECO:0008006" key="9">
    <source>
        <dbReference type="Google" id="ProtNLM"/>
    </source>
</evidence>
<dbReference type="Pfam" id="PF13921">
    <property type="entry name" value="Myb_DNA-bind_6"/>
    <property type="match status" value="1"/>
</dbReference>
<dbReference type="PANTHER" id="PTHR46380:SF2">
    <property type="entry name" value="CYCLIN-D-BINDING MYB-LIKE TRANSCRIPTION FACTOR 1"/>
    <property type="match status" value="1"/>
</dbReference>
<keyword evidence="8" id="KW-1185">Reference proteome</keyword>
<evidence type="ECO:0000313" key="8">
    <source>
        <dbReference type="Proteomes" id="UP000011777"/>
    </source>
</evidence>
<evidence type="ECO:0000256" key="1">
    <source>
        <dbReference type="ARBA" id="ARBA00004123"/>
    </source>
</evidence>
<dbReference type="CDD" id="cd00167">
    <property type="entry name" value="SANT"/>
    <property type="match status" value="2"/>
</dbReference>
<dbReference type="PANTHER" id="PTHR46380">
    <property type="entry name" value="CYCLIN-D-BINDING MYB-LIKE TRANSCRIPTION FACTOR 1"/>
    <property type="match status" value="1"/>
</dbReference>
<evidence type="ECO:0000313" key="7">
    <source>
        <dbReference type="EMBL" id="EMG50213.1"/>
    </source>
</evidence>
<name>M3JDG0_CANMX</name>
<dbReference type="HOGENOM" id="CLU_016706_1_0_1"/>
<evidence type="ECO:0000256" key="3">
    <source>
        <dbReference type="ARBA" id="ARBA00023242"/>
    </source>
</evidence>
<gene>
    <name evidence="7" type="ORF">G210_4761</name>
</gene>
<feature type="compositionally biased region" description="Polar residues" evidence="4">
    <location>
        <begin position="1"/>
        <end position="14"/>
    </location>
</feature>
<dbReference type="GO" id="GO:0000976">
    <property type="term" value="F:transcription cis-regulatory region binding"/>
    <property type="evidence" value="ECO:0007669"/>
    <property type="project" value="TreeGrafter"/>
</dbReference>
<comment type="subcellular location">
    <subcellularLocation>
        <location evidence="1">Nucleus</location>
    </subcellularLocation>
</comment>
<reference evidence="7 8" key="1">
    <citation type="submission" date="2013-02" db="EMBL/GenBank/DDBJ databases">
        <title>Genome sequence of Candida maltosa Xu316, a potential industrial strain for xylitol and ethanol production.</title>
        <authorList>
            <person name="Yu J."/>
            <person name="Wang Q."/>
            <person name="Geng X."/>
            <person name="Bao W."/>
            <person name="He P."/>
            <person name="Cai J."/>
        </authorList>
    </citation>
    <scope>NUCLEOTIDE SEQUENCE [LARGE SCALE GENOMIC DNA]</scope>
    <source>
        <strain evidence="8">Xu316</strain>
    </source>
</reference>
<dbReference type="OrthoDB" id="39591at2759"/>
<feature type="compositionally biased region" description="Acidic residues" evidence="4">
    <location>
        <begin position="112"/>
        <end position="127"/>
    </location>
</feature>
<evidence type="ECO:0000259" key="5">
    <source>
        <dbReference type="PROSITE" id="PS50090"/>
    </source>
</evidence>
<dbReference type="OMA" id="QEYSLWR"/>
<keyword evidence="3" id="KW-0539">Nucleus</keyword>
<feature type="compositionally biased region" description="Basic residues" evidence="4">
    <location>
        <begin position="93"/>
        <end position="108"/>
    </location>
</feature>
<evidence type="ECO:0000259" key="6">
    <source>
        <dbReference type="PROSITE" id="PS51294"/>
    </source>
</evidence>
<feature type="region of interest" description="Disordered" evidence="4">
    <location>
        <begin position="84"/>
        <end position="127"/>
    </location>
</feature>
<evidence type="ECO:0000256" key="4">
    <source>
        <dbReference type="SAM" id="MobiDB-lite"/>
    </source>
</evidence>
<dbReference type="InterPro" id="IPR017930">
    <property type="entry name" value="Myb_dom"/>
</dbReference>
<feature type="region of interest" description="Disordered" evidence="4">
    <location>
        <begin position="1"/>
        <end position="65"/>
    </location>
</feature>
<evidence type="ECO:0000256" key="2">
    <source>
        <dbReference type="ARBA" id="ARBA00023125"/>
    </source>
</evidence>
<dbReference type="InterPro" id="IPR001005">
    <property type="entry name" value="SANT/Myb"/>
</dbReference>
<dbReference type="AlphaFoldDB" id="M3JDG0"/>
<dbReference type="GO" id="GO:0003700">
    <property type="term" value="F:DNA-binding transcription factor activity"/>
    <property type="evidence" value="ECO:0007669"/>
    <property type="project" value="TreeGrafter"/>
</dbReference>
<proteinExistence type="predicted"/>
<dbReference type="PROSITE" id="PS51294">
    <property type="entry name" value="HTH_MYB"/>
    <property type="match status" value="1"/>
</dbReference>
<dbReference type="SUPFAM" id="SSF46689">
    <property type="entry name" value="Homeodomain-like"/>
    <property type="match status" value="2"/>
</dbReference>
<comment type="caution">
    <text evidence="7">The sequence shown here is derived from an EMBL/GenBank/DDBJ whole genome shotgun (WGS) entry which is preliminary data.</text>
</comment>
<feature type="domain" description="Myb-like" evidence="5">
    <location>
        <begin position="325"/>
        <end position="369"/>
    </location>
</feature>
<dbReference type="SMART" id="SM00717">
    <property type="entry name" value="SANT"/>
    <property type="match status" value="2"/>
</dbReference>
<dbReference type="InterPro" id="IPR009057">
    <property type="entry name" value="Homeodomain-like_sf"/>
</dbReference>
<dbReference type="eggNOG" id="KOG0051">
    <property type="taxonomic scope" value="Eukaryota"/>
</dbReference>
<dbReference type="Proteomes" id="UP000011777">
    <property type="component" value="Unassembled WGS sequence"/>
</dbReference>
<organism evidence="7 8">
    <name type="scientific">Candida maltosa (strain Xu316)</name>
    <name type="common">Yeast</name>
    <dbReference type="NCBI Taxonomy" id="1245528"/>
    <lineage>
        <taxon>Eukaryota</taxon>
        <taxon>Fungi</taxon>
        <taxon>Dikarya</taxon>
        <taxon>Ascomycota</taxon>
        <taxon>Saccharomycotina</taxon>
        <taxon>Pichiomycetes</taxon>
        <taxon>Debaryomycetaceae</taxon>
        <taxon>Candida/Lodderomyces clade</taxon>
        <taxon>Candida</taxon>
    </lineage>
</organism>
<dbReference type="EMBL" id="AOGT01000341">
    <property type="protein sequence ID" value="EMG50213.1"/>
    <property type="molecule type" value="Genomic_DNA"/>
</dbReference>
<feature type="domain" description="HTH myb-type" evidence="6">
    <location>
        <begin position="324"/>
        <end position="373"/>
    </location>
</feature>
<accession>M3JDG0</accession>